<evidence type="ECO:0000256" key="2">
    <source>
        <dbReference type="SAM" id="Phobius"/>
    </source>
</evidence>
<feature type="region of interest" description="Disordered" evidence="1">
    <location>
        <begin position="1"/>
        <end position="26"/>
    </location>
</feature>
<keyword evidence="2" id="KW-0812">Transmembrane</keyword>
<evidence type="ECO:0000256" key="1">
    <source>
        <dbReference type="SAM" id="MobiDB-lite"/>
    </source>
</evidence>
<reference evidence="3" key="1">
    <citation type="submission" date="2023-06" db="EMBL/GenBank/DDBJ databases">
        <title>Genome-scale phylogeny and comparative genomics of the fungal order Sordariales.</title>
        <authorList>
            <consortium name="Lawrence Berkeley National Laboratory"/>
            <person name="Hensen N."/>
            <person name="Bonometti L."/>
            <person name="Westerberg I."/>
            <person name="Brannstrom I.O."/>
            <person name="Guillou S."/>
            <person name="Cros-Aarteil S."/>
            <person name="Calhoun S."/>
            <person name="Haridas S."/>
            <person name="Kuo A."/>
            <person name="Mondo S."/>
            <person name="Pangilinan J."/>
            <person name="Riley R."/>
            <person name="Labutti K."/>
            <person name="Andreopoulos B."/>
            <person name="Lipzen A."/>
            <person name="Chen C."/>
            <person name="Yanf M."/>
            <person name="Daum C."/>
            <person name="Ng V."/>
            <person name="Clum A."/>
            <person name="Steindorff A."/>
            <person name="Ohm R."/>
            <person name="Martin F."/>
            <person name="Silar P."/>
            <person name="Natvig D."/>
            <person name="Lalanne C."/>
            <person name="Gautier V."/>
            <person name="Ament-Velasquez S.L."/>
            <person name="Kruys A."/>
            <person name="Hutchinson M.I."/>
            <person name="Powell A.J."/>
            <person name="Barry K."/>
            <person name="Miller A.N."/>
            <person name="Grigoriev I.V."/>
            <person name="Debuchy R."/>
            <person name="Gladieux P."/>
            <person name="Thoren M.H."/>
            <person name="Johannesson H."/>
        </authorList>
    </citation>
    <scope>NUCLEOTIDE SEQUENCE</scope>
    <source>
        <strain evidence="3">SMH4607-1</strain>
    </source>
</reference>
<sequence>MNDPPAAREDEPLLEGRGDEPRPRGDGRGFISFAGVVILIAVVVASIAVLLGLNPEIGQIGQPETSPPPPPVTEPVKAIEPVGIRIEYNELLRPVDPNITFSAFDAQLESFGIRGIDPAIRTGAYT</sequence>
<dbReference type="AlphaFoldDB" id="A0AA39ZS80"/>
<evidence type="ECO:0000313" key="3">
    <source>
        <dbReference type="EMBL" id="KAK0702653.1"/>
    </source>
</evidence>
<keyword evidence="2" id="KW-1133">Transmembrane helix</keyword>
<proteinExistence type="predicted"/>
<organism evidence="3 4">
    <name type="scientific">Lasiosphaeris hirsuta</name>
    <dbReference type="NCBI Taxonomy" id="260670"/>
    <lineage>
        <taxon>Eukaryota</taxon>
        <taxon>Fungi</taxon>
        <taxon>Dikarya</taxon>
        <taxon>Ascomycota</taxon>
        <taxon>Pezizomycotina</taxon>
        <taxon>Sordariomycetes</taxon>
        <taxon>Sordariomycetidae</taxon>
        <taxon>Sordariales</taxon>
        <taxon>Lasiosphaeriaceae</taxon>
        <taxon>Lasiosphaeris</taxon>
    </lineage>
</organism>
<feature type="transmembrane region" description="Helical" evidence="2">
    <location>
        <begin position="30"/>
        <end position="53"/>
    </location>
</feature>
<comment type="caution">
    <text evidence="3">The sequence shown here is derived from an EMBL/GenBank/DDBJ whole genome shotgun (WGS) entry which is preliminary data.</text>
</comment>
<gene>
    <name evidence="3" type="ORF">B0H67DRAFT_650041</name>
</gene>
<accession>A0AA39ZS80</accession>
<keyword evidence="4" id="KW-1185">Reference proteome</keyword>
<dbReference type="Proteomes" id="UP001172102">
    <property type="component" value="Unassembled WGS sequence"/>
</dbReference>
<name>A0AA39ZS80_9PEZI</name>
<keyword evidence="2" id="KW-0472">Membrane</keyword>
<dbReference type="EMBL" id="JAUKUA010000008">
    <property type="protein sequence ID" value="KAK0702653.1"/>
    <property type="molecule type" value="Genomic_DNA"/>
</dbReference>
<protein>
    <submittedName>
        <fullName evidence="3">Uncharacterized protein</fullName>
    </submittedName>
</protein>
<evidence type="ECO:0000313" key="4">
    <source>
        <dbReference type="Proteomes" id="UP001172102"/>
    </source>
</evidence>